<dbReference type="Pfam" id="PF00015">
    <property type="entry name" value="MCPsignal"/>
    <property type="match status" value="1"/>
</dbReference>
<dbReference type="Gene3D" id="3.30.450.20">
    <property type="entry name" value="PAS domain"/>
    <property type="match status" value="2"/>
</dbReference>
<feature type="domain" description="HAMP" evidence="16">
    <location>
        <begin position="303"/>
        <end position="356"/>
    </location>
</feature>
<dbReference type="CDD" id="cd12913">
    <property type="entry name" value="PDC1_MCP_like"/>
    <property type="match status" value="1"/>
</dbReference>
<keyword evidence="9 11" id="KW-0807">Transducer</keyword>
<evidence type="ECO:0000256" key="13">
    <source>
        <dbReference type="SAM" id="Phobius"/>
    </source>
</evidence>
<dbReference type="PROSITE" id="PS50192">
    <property type="entry name" value="T_SNARE"/>
    <property type="match status" value="1"/>
</dbReference>
<evidence type="ECO:0000256" key="12">
    <source>
        <dbReference type="SAM" id="Coils"/>
    </source>
</evidence>
<dbReference type="Pfam" id="PF02743">
    <property type="entry name" value="dCache_1"/>
    <property type="match status" value="1"/>
</dbReference>
<dbReference type="InterPro" id="IPR033479">
    <property type="entry name" value="dCache_1"/>
</dbReference>
<evidence type="ECO:0000256" key="4">
    <source>
        <dbReference type="ARBA" id="ARBA00022500"/>
    </source>
</evidence>
<dbReference type="SUPFAM" id="SSF58104">
    <property type="entry name" value="Methyl-accepting chemotaxis protein (MCP) signaling domain"/>
    <property type="match status" value="1"/>
</dbReference>
<dbReference type="PANTHER" id="PTHR32089">
    <property type="entry name" value="METHYL-ACCEPTING CHEMOTAXIS PROTEIN MCPB"/>
    <property type="match status" value="1"/>
</dbReference>
<dbReference type="CDD" id="cd12912">
    <property type="entry name" value="PDC2_MCP_like"/>
    <property type="match status" value="1"/>
</dbReference>
<keyword evidence="2" id="KW-1003">Cell membrane</keyword>
<evidence type="ECO:0000313" key="18">
    <source>
        <dbReference type="Proteomes" id="UP000295783"/>
    </source>
</evidence>
<evidence type="ECO:0000256" key="7">
    <source>
        <dbReference type="ARBA" id="ARBA00022989"/>
    </source>
</evidence>
<dbReference type="InterPro" id="IPR003660">
    <property type="entry name" value="HAMP_dom"/>
</dbReference>
<dbReference type="InterPro" id="IPR000727">
    <property type="entry name" value="T_SNARE_dom"/>
</dbReference>
<dbReference type="GO" id="GO:0006935">
    <property type="term" value="P:chemotaxis"/>
    <property type="evidence" value="ECO:0007669"/>
    <property type="project" value="UniProtKB-KW"/>
</dbReference>
<dbReference type="Pfam" id="PF00672">
    <property type="entry name" value="HAMP"/>
    <property type="match status" value="1"/>
</dbReference>
<feature type="domain" description="T-SNARE coiled-coil homology" evidence="15">
    <location>
        <begin position="549"/>
        <end position="611"/>
    </location>
</feature>
<feature type="coiled-coil region" evidence="12">
    <location>
        <begin position="352"/>
        <end position="386"/>
    </location>
</feature>
<protein>
    <submittedName>
        <fullName evidence="17">Methyl-accepting chemotaxis sensory transducer with Cache sensor</fullName>
    </submittedName>
</protein>
<comment type="similarity">
    <text evidence="10">Belongs to the methyl-accepting chemotaxis (MCP) protein family.</text>
</comment>
<evidence type="ECO:0000259" key="15">
    <source>
        <dbReference type="PROSITE" id="PS50192"/>
    </source>
</evidence>
<evidence type="ECO:0000256" key="6">
    <source>
        <dbReference type="ARBA" id="ARBA00022692"/>
    </source>
</evidence>
<dbReference type="SMART" id="SM00304">
    <property type="entry name" value="HAMP"/>
    <property type="match status" value="1"/>
</dbReference>
<evidence type="ECO:0000259" key="14">
    <source>
        <dbReference type="PROSITE" id="PS50111"/>
    </source>
</evidence>
<dbReference type="GO" id="GO:0007165">
    <property type="term" value="P:signal transduction"/>
    <property type="evidence" value="ECO:0007669"/>
    <property type="project" value="UniProtKB-KW"/>
</dbReference>
<comment type="caution">
    <text evidence="17">The sequence shown here is derived from an EMBL/GenBank/DDBJ whole genome shotgun (WGS) entry which is preliminary data.</text>
</comment>
<dbReference type="Gene3D" id="1.10.8.500">
    <property type="entry name" value="HAMP domain in histidine kinase"/>
    <property type="match status" value="1"/>
</dbReference>
<dbReference type="CDD" id="cd06225">
    <property type="entry name" value="HAMP"/>
    <property type="match status" value="1"/>
</dbReference>
<organism evidence="17 18">
    <name type="scientific">Dongia mobilis</name>
    <dbReference type="NCBI Taxonomy" id="578943"/>
    <lineage>
        <taxon>Bacteria</taxon>
        <taxon>Pseudomonadati</taxon>
        <taxon>Pseudomonadota</taxon>
        <taxon>Alphaproteobacteria</taxon>
        <taxon>Rhodospirillales</taxon>
        <taxon>Dongiaceae</taxon>
        <taxon>Dongia</taxon>
    </lineage>
</organism>
<name>A0A4R6WUT4_9PROT</name>
<feature type="transmembrane region" description="Helical" evidence="13">
    <location>
        <begin position="282"/>
        <end position="301"/>
    </location>
</feature>
<dbReference type="FunFam" id="3.30.450.20:FF:000048">
    <property type="entry name" value="Methyl-accepting chemotaxis protein"/>
    <property type="match status" value="1"/>
</dbReference>
<keyword evidence="8 13" id="KW-0472">Membrane</keyword>
<accession>A0A4R6WUT4</accession>
<dbReference type="SUPFAM" id="SSF103190">
    <property type="entry name" value="Sensory domain-like"/>
    <property type="match status" value="1"/>
</dbReference>
<keyword evidence="6 13" id="KW-0812">Transmembrane</keyword>
<dbReference type="InterPro" id="IPR004089">
    <property type="entry name" value="MCPsignal_dom"/>
</dbReference>
<dbReference type="PROSITE" id="PS50885">
    <property type="entry name" value="HAMP"/>
    <property type="match status" value="1"/>
</dbReference>
<reference evidence="17 18" key="1">
    <citation type="submission" date="2019-03" db="EMBL/GenBank/DDBJ databases">
        <title>Genomic Encyclopedia of Type Strains, Phase III (KMG-III): the genomes of soil and plant-associated and newly described type strains.</title>
        <authorList>
            <person name="Whitman W."/>
        </authorList>
    </citation>
    <scope>NUCLEOTIDE SEQUENCE [LARGE SCALE GENOMIC DNA]</scope>
    <source>
        <strain evidence="17 18">CGMCC 1.7660</strain>
    </source>
</reference>
<evidence type="ECO:0000256" key="3">
    <source>
        <dbReference type="ARBA" id="ARBA00022481"/>
    </source>
</evidence>
<evidence type="ECO:0000313" key="17">
    <source>
        <dbReference type="EMBL" id="TDQ83453.1"/>
    </source>
</evidence>
<evidence type="ECO:0000256" key="5">
    <source>
        <dbReference type="ARBA" id="ARBA00022519"/>
    </source>
</evidence>
<gene>
    <name evidence="17" type="ORF">A8950_1740</name>
</gene>
<proteinExistence type="inferred from homology"/>
<keyword evidence="12" id="KW-0175">Coiled coil</keyword>
<dbReference type="SMART" id="SM00283">
    <property type="entry name" value="MA"/>
    <property type="match status" value="1"/>
</dbReference>
<evidence type="ECO:0000256" key="8">
    <source>
        <dbReference type="ARBA" id="ARBA00023136"/>
    </source>
</evidence>
<keyword evidence="7 13" id="KW-1133">Transmembrane helix</keyword>
<feature type="transmembrane region" description="Helical" evidence="13">
    <location>
        <begin position="19"/>
        <end position="39"/>
    </location>
</feature>
<keyword evidence="18" id="KW-1185">Reference proteome</keyword>
<evidence type="ECO:0000256" key="2">
    <source>
        <dbReference type="ARBA" id="ARBA00022475"/>
    </source>
</evidence>
<keyword evidence="3" id="KW-0488">Methylation</keyword>
<evidence type="ECO:0000256" key="9">
    <source>
        <dbReference type="ARBA" id="ARBA00023224"/>
    </source>
</evidence>
<dbReference type="Gene3D" id="1.10.287.950">
    <property type="entry name" value="Methyl-accepting chemotaxis protein"/>
    <property type="match status" value="1"/>
</dbReference>
<evidence type="ECO:0000259" key="16">
    <source>
        <dbReference type="PROSITE" id="PS50885"/>
    </source>
</evidence>
<comment type="subcellular location">
    <subcellularLocation>
        <location evidence="1">Cell inner membrane</location>
        <topology evidence="1">Multi-pass membrane protein</topology>
    </subcellularLocation>
</comment>
<dbReference type="PROSITE" id="PS50111">
    <property type="entry name" value="CHEMOTAXIS_TRANSDUC_2"/>
    <property type="match status" value="1"/>
</dbReference>
<evidence type="ECO:0000256" key="10">
    <source>
        <dbReference type="ARBA" id="ARBA00029447"/>
    </source>
</evidence>
<dbReference type="RefSeq" id="WP_133613205.1">
    <property type="nucleotide sequence ID" value="NZ_SNYW01000007.1"/>
</dbReference>
<keyword evidence="5" id="KW-0997">Cell inner membrane</keyword>
<evidence type="ECO:0000256" key="11">
    <source>
        <dbReference type="PROSITE-ProRule" id="PRU00284"/>
    </source>
</evidence>
<dbReference type="PANTHER" id="PTHR32089:SF112">
    <property type="entry name" value="LYSOZYME-LIKE PROTEIN-RELATED"/>
    <property type="match status" value="1"/>
</dbReference>
<dbReference type="AlphaFoldDB" id="A0A4R6WUT4"/>
<sequence>MATQASAAGGFGLKFIHKILLAATAVIIIAFAGFGFYIYGNQQKNIAAALDTRIAEIGNLTASTIANWLGGRVLLVENVAQTLANDDSQVNVDRTVQQKVLNDSFMFTYLGSKGGVMTMWPADELPEGYDPRQRPWYQDAVAAKASTLTEPYQDAASGKLIVTVATPLFRNGEALGVVGGDLDITTLAEIVNTLDLGGIGEAFLVNGEGVIIAHKDPQWTLKPMTEAYPGNAPTVSEGVQEQGDSLFSFIAVPGLPTVKWYVGLHIDKPAAFASLTQFRNTAILATVLAVAAILVLLWLVVRQLVSKPVVAMTDAMNRLAAGDKTVDIPGTDRRDEIGAMSIAVNVFKQNAIEMERLAAEQERMKAESAEQQRAALNRMADMFEQSVGGIVDAVAKAAGDMQHAAGRLSSTAEETNQRAVAVSAAAAETTSSVQSVAAAAEELAASITEISRQVTHSSRIAGDAVAGVDRTNTTVQSLAQAAQRIGEVVSLIQSIAAQTNLLALNATIEAARAGDAGKGFTVVASEVKALANQTEGATGEISTQISAIQGVSSEAVTAMGTIAGTIQQINEIASAIAAAVEQQGAATKEIAGSVQQAADGTNEVSRNVAAVTDASGLVGQSAGQLLASAEDLSRLAAQLRDEVGGFLAKVRTA</sequence>
<dbReference type="OrthoDB" id="7293398at2"/>
<keyword evidence="4" id="KW-0145">Chemotaxis</keyword>
<dbReference type="InterPro" id="IPR029151">
    <property type="entry name" value="Sensor-like_sf"/>
</dbReference>
<dbReference type="Proteomes" id="UP000295783">
    <property type="component" value="Unassembled WGS sequence"/>
</dbReference>
<dbReference type="GO" id="GO:0005886">
    <property type="term" value="C:plasma membrane"/>
    <property type="evidence" value="ECO:0007669"/>
    <property type="project" value="UniProtKB-SubCell"/>
</dbReference>
<evidence type="ECO:0000256" key="1">
    <source>
        <dbReference type="ARBA" id="ARBA00004429"/>
    </source>
</evidence>
<feature type="domain" description="Methyl-accepting transducer" evidence="14">
    <location>
        <begin position="390"/>
        <end position="619"/>
    </location>
</feature>
<dbReference type="EMBL" id="SNYW01000007">
    <property type="protein sequence ID" value="TDQ83453.1"/>
    <property type="molecule type" value="Genomic_DNA"/>
</dbReference>